<feature type="compositionally biased region" description="Basic residues" evidence="1">
    <location>
        <begin position="72"/>
        <end position="81"/>
    </location>
</feature>
<protein>
    <submittedName>
        <fullName evidence="2">High mobility group nucleosome-binding domain-containing protein 5</fullName>
    </submittedName>
</protein>
<keyword evidence="3" id="KW-1185">Reference proteome</keyword>
<proteinExistence type="predicted"/>
<feature type="region of interest" description="Disordered" evidence="1">
    <location>
        <begin position="45"/>
        <end position="284"/>
    </location>
</feature>
<gene>
    <name evidence="2" type="primary">HMGN5</name>
    <name evidence="2" type="ORF">L345_13946</name>
</gene>
<feature type="region of interest" description="Disordered" evidence="1">
    <location>
        <begin position="412"/>
        <end position="472"/>
    </location>
</feature>
<feature type="compositionally biased region" description="Basic and acidic residues" evidence="1">
    <location>
        <begin position="220"/>
        <end position="250"/>
    </location>
</feature>
<feature type="region of interest" description="Disordered" evidence="1">
    <location>
        <begin position="1"/>
        <end position="20"/>
    </location>
</feature>
<evidence type="ECO:0000313" key="2">
    <source>
        <dbReference type="EMBL" id="ETE60314.1"/>
    </source>
</evidence>
<feature type="non-terminal residue" evidence="2">
    <location>
        <position position="1"/>
    </location>
</feature>
<comment type="caution">
    <text evidence="2">The sequence shown here is derived from an EMBL/GenBank/DDBJ whole genome shotgun (WGS) entry which is preliminary data.</text>
</comment>
<feature type="compositionally biased region" description="Basic and acidic residues" evidence="1">
    <location>
        <begin position="269"/>
        <end position="284"/>
    </location>
</feature>
<organism evidence="2 3">
    <name type="scientific">Ophiophagus hannah</name>
    <name type="common">King cobra</name>
    <name type="synonym">Naja hannah</name>
    <dbReference type="NCBI Taxonomy" id="8665"/>
    <lineage>
        <taxon>Eukaryota</taxon>
        <taxon>Metazoa</taxon>
        <taxon>Chordata</taxon>
        <taxon>Craniata</taxon>
        <taxon>Vertebrata</taxon>
        <taxon>Euteleostomi</taxon>
        <taxon>Lepidosauria</taxon>
        <taxon>Squamata</taxon>
        <taxon>Bifurcata</taxon>
        <taxon>Unidentata</taxon>
        <taxon>Episquamata</taxon>
        <taxon>Toxicofera</taxon>
        <taxon>Serpentes</taxon>
        <taxon>Colubroidea</taxon>
        <taxon>Elapidae</taxon>
        <taxon>Elapinae</taxon>
        <taxon>Ophiophagus</taxon>
    </lineage>
</organism>
<accession>V8NDF6</accession>
<feature type="compositionally biased region" description="Basic and acidic residues" evidence="1">
    <location>
        <begin position="145"/>
        <end position="154"/>
    </location>
</feature>
<feature type="compositionally biased region" description="Basic and acidic residues" evidence="1">
    <location>
        <begin position="194"/>
        <end position="210"/>
    </location>
</feature>
<dbReference type="EMBL" id="AZIM01004778">
    <property type="protein sequence ID" value="ETE60314.1"/>
    <property type="molecule type" value="Genomic_DNA"/>
</dbReference>
<evidence type="ECO:0000313" key="3">
    <source>
        <dbReference type="Proteomes" id="UP000018936"/>
    </source>
</evidence>
<name>V8NDF6_OPHHA</name>
<reference evidence="2 3" key="1">
    <citation type="journal article" date="2013" name="Proc. Natl. Acad. Sci. U.S.A.">
        <title>The king cobra genome reveals dynamic gene evolution and adaptation in the snake venom system.</title>
        <authorList>
            <person name="Vonk F.J."/>
            <person name="Casewell N.R."/>
            <person name="Henkel C.V."/>
            <person name="Heimberg A.M."/>
            <person name="Jansen H.J."/>
            <person name="McCleary R.J."/>
            <person name="Kerkkamp H.M."/>
            <person name="Vos R.A."/>
            <person name="Guerreiro I."/>
            <person name="Calvete J.J."/>
            <person name="Wuster W."/>
            <person name="Woods A.E."/>
            <person name="Logan J.M."/>
            <person name="Harrison R.A."/>
            <person name="Castoe T.A."/>
            <person name="de Koning A.P."/>
            <person name="Pollock D.D."/>
            <person name="Yandell M."/>
            <person name="Calderon D."/>
            <person name="Renjifo C."/>
            <person name="Currier R.B."/>
            <person name="Salgado D."/>
            <person name="Pla D."/>
            <person name="Sanz L."/>
            <person name="Hyder A.S."/>
            <person name="Ribeiro J.M."/>
            <person name="Arntzen J.W."/>
            <person name="van den Thillart G.E."/>
            <person name="Boetzer M."/>
            <person name="Pirovano W."/>
            <person name="Dirks R.P."/>
            <person name="Spaink H.P."/>
            <person name="Duboule D."/>
            <person name="McGlinn E."/>
            <person name="Kini R.M."/>
            <person name="Richardson M.K."/>
        </authorList>
    </citation>
    <scope>NUCLEOTIDE SEQUENCE</scope>
    <source>
        <tissue evidence="2">Blood</tissue>
    </source>
</reference>
<evidence type="ECO:0000256" key="1">
    <source>
        <dbReference type="SAM" id="MobiDB-lite"/>
    </source>
</evidence>
<sequence>MVISRSGILPVQAGSAGKGGPGWVADLQSLWEMSIKVRQGDLGAEQLPGHLVPPPHPRPSRKPYTISDRGQSRRRRRRRRISTTITTTAPSFGGGGGGGTVMVVEEEEEDEKEKERGKEKWQRRKGGKKGVREGGREEGEEEEDEKKCGKEKWWQRSNGDGSRGGRNGGREERKEGRRGGGRGRGEEMGEGEMMAEKKEGRWQRGGRGEEMVMEEEDEKEKEKGKERNGGREEGRREGGREVEEEKKEDCGVLGGGGGGGSGGKRRRSGGREREKEKKEEAKKEEEMIFTTLLTAIMEPSNPSLLRVSQVPLKNRSHLGFSLFHQAQLPMLEQQQKGGFRFRIRWGPAASLLSNPRPALLSGSCRAETQGWWKVTHHQPSRASLSVKFNFSQPPDWQDGDFRSSAWLEKEKKKKKKRLASNRSSSLHLVGSGQLEARLGPPTGVLQARDGGLDTPCDDPKGRGTKATLSDNQ</sequence>
<dbReference type="Proteomes" id="UP000018936">
    <property type="component" value="Unassembled WGS sequence"/>
</dbReference>
<feature type="compositionally biased region" description="Basic and acidic residues" evidence="1">
    <location>
        <begin position="168"/>
        <end position="187"/>
    </location>
</feature>
<feature type="compositionally biased region" description="Gly residues" evidence="1">
    <location>
        <begin position="252"/>
        <end position="262"/>
    </location>
</feature>
<dbReference type="AlphaFoldDB" id="V8NDF6"/>